<evidence type="ECO:0000256" key="2">
    <source>
        <dbReference type="ARBA" id="ARBA00005387"/>
    </source>
</evidence>
<feature type="compositionally biased region" description="Pro residues" evidence="7">
    <location>
        <begin position="217"/>
        <end position="227"/>
    </location>
</feature>
<dbReference type="GO" id="GO:0003723">
    <property type="term" value="F:RNA binding"/>
    <property type="evidence" value="ECO:0007669"/>
    <property type="project" value="UniProtKB-UniRule"/>
</dbReference>
<organism evidence="10 11">
    <name type="scientific">Adineta steineri</name>
    <dbReference type="NCBI Taxonomy" id="433720"/>
    <lineage>
        <taxon>Eukaryota</taxon>
        <taxon>Metazoa</taxon>
        <taxon>Spiralia</taxon>
        <taxon>Gnathifera</taxon>
        <taxon>Rotifera</taxon>
        <taxon>Eurotatoria</taxon>
        <taxon>Bdelloidea</taxon>
        <taxon>Adinetida</taxon>
        <taxon>Adinetidae</taxon>
        <taxon>Adineta</taxon>
    </lineage>
</organism>
<dbReference type="PROSITE" id="PS50102">
    <property type="entry name" value="RRM"/>
    <property type="match status" value="2"/>
</dbReference>
<dbReference type="PANTHER" id="PTHR23189">
    <property type="entry name" value="RNA RECOGNITION MOTIF-CONTAINING"/>
    <property type="match status" value="1"/>
</dbReference>
<keyword evidence="5" id="KW-0539">Nucleus</keyword>
<feature type="region of interest" description="Disordered" evidence="7">
    <location>
        <begin position="445"/>
        <end position="539"/>
    </location>
</feature>
<comment type="similarity">
    <text evidence="2">Belongs to the RRM Spen family.</text>
</comment>
<dbReference type="PROSITE" id="PS50917">
    <property type="entry name" value="SPOC"/>
    <property type="match status" value="1"/>
</dbReference>
<evidence type="ECO:0000256" key="7">
    <source>
        <dbReference type="SAM" id="MobiDB-lite"/>
    </source>
</evidence>
<evidence type="ECO:0000256" key="6">
    <source>
        <dbReference type="PROSITE-ProRule" id="PRU00176"/>
    </source>
</evidence>
<feature type="domain" description="RRM" evidence="8">
    <location>
        <begin position="269"/>
        <end position="346"/>
    </location>
</feature>
<feature type="compositionally biased region" description="Low complexity" evidence="7">
    <location>
        <begin position="460"/>
        <end position="473"/>
    </location>
</feature>
<feature type="compositionally biased region" description="Pro residues" evidence="7">
    <location>
        <begin position="159"/>
        <end position="170"/>
    </location>
</feature>
<comment type="caution">
    <text evidence="10">The sequence shown here is derived from an EMBL/GenBank/DDBJ whole genome shotgun (WGS) entry which is preliminary data.</text>
</comment>
<dbReference type="SUPFAM" id="SSF100939">
    <property type="entry name" value="SPOC domain-like"/>
    <property type="match status" value="2"/>
</dbReference>
<keyword evidence="3" id="KW-0597">Phosphoprotein</keyword>
<protein>
    <submittedName>
        <fullName evidence="10">Uncharacterized protein</fullName>
    </submittedName>
</protein>
<gene>
    <name evidence="10" type="ORF">VCS650_LOCUS27446</name>
</gene>
<feature type="compositionally biased region" description="Low complexity" evidence="7">
    <location>
        <begin position="19"/>
        <end position="30"/>
    </location>
</feature>
<sequence length="818" mass="90983">MSSPPVSSGAGGSRRARYSRSPSSGGIPPSKRSKPSSLGDTGNSSDHHRLYTSICVKNINPKIPDLEVRELCNKKFSKYGTNSVKIYYRNQERVAFVNFTNCEDARKARHAKSGLIWENIQVVLEPVYYRRTVPAEQPLNPGSPRERSPPSPKRRPRRPSPSPPPPPPPVSSRSRPHHTSSPPRSRRHYSPYIPLPPDLVDYAGTKSSRHRHGSSPSSPPPPPPPPPRARRRSRSRSMSTSPVPHKSRGKTDDHAFSRTESNVQHEPTRTLFVGNLERDIRESKLKEVFGRYGTIEEIDLKVPQSSSKRAYAFIQYENMDMAYEARRAMDGHFIGKADCKIGYGKIVPTNCLWVGNIAIDMKRRDLEEAFTRYGPIKLFEFSNGDPIAVVSYNEIEDAISARVKMTGVTQIVNGRKIRTESGQSDSTRRAGLRIDYLDRPNARRFVIVRPQDNTTKPRTSRSSSASSASSVHSRTSKDRVRSVSHDDQQENNTNKNSKRQSSRSRSRSPLTPPPPAPTSKRRSPSPPTAGQTFYGPYGSYLSSDDTNNINNISDLMTFCEKLNTSVLKNNTNSSTAYPVQFILKSHAYDARMHFLAGSPNLANTILGQLGNQTDKKKELKVTQRLRLDQHKLDDLEKKLRTSVTNALSNTNSNGQSTSSSSRKQRNPADQTNFAVLITSPKANLSNTNPSKQRKSNGKGGSPNQPSSSDENDDRLQAKKNMEEDDDSSLSRLISYLAAKEAAGVISVPLHSNSNNKNDNSNDQESAVLHIFPPCHFSKKLLKVVCPSISFSNGPRTPPSRPTTTITDEHLMVVIVNHE</sequence>
<comment type="subcellular location">
    <subcellularLocation>
        <location evidence="1">Nucleus</location>
    </subcellularLocation>
</comment>
<evidence type="ECO:0000259" key="8">
    <source>
        <dbReference type="PROSITE" id="PS50102"/>
    </source>
</evidence>
<feature type="region of interest" description="Disordered" evidence="7">
    <location>
        <begin position="645"/>
        <end position="728"/>
    </location>
</feature>
<feature type="compositionally biased region" description="Basic residues" evidence="7">
    <location>
        <begin position="496"/>
        <end position="506"/>
    </location>
</feature>
<dbReference type="AlphaFoldDB" id="A0A814YX46"/>
<feature type="region of interest" description="Disordered" evidence="7">
    <location>
        <begin position="134"/>
        <end position="267"/>
    </location>
</feature>
<dbReference type="Gene3D" id="2.40.290.10">
    <property type="match status" value="1"/>
</dbReference>
<dbReference type="Pfam" id="PF07744">
    <property type="entry name" value="SPOC"/>
    <property type="match status" value="1"/>
</dbReference>
<dbReference type="EMBL" id="CAJNON010000386">
    <property type="protein sequence ID" value="CAF1234695.1"/>
    <property type="molecule type" value="Genomic_DNA"/>
</dbReference>
<evidence type="ECO:0000256" key="3">
    <source>
        <dbReference type="ARBA" id="ARBA00022553"/>
    </source>
</evidence>
<feature type="compositionally biased region" description="Basic and acidic residues" evidence="7">
    <location>
        <begin position="475"/>
        <end position="488"/>
    </location>
</feature>
<evidence type="ECO:0000256" key="4">
    <source>
        <dbReference type="ARBA" id="ARBA00022884"/>
    </source>
</evidence>
<feature type="compositionally biased region" description="Polar residues" evidence="7">
    <location>
        <begin position="680"/>
        <end position="690"/>
    </location>
</feature>
<dbReference type="GO" id="GO:0005634">
    <property type="term" value="C:nucleus"/>
    <property type="evidence" value="ECO:0007669"/>
    <property type="project" value="UniProtKB-SubCell"/>
</dbReference>
<evidence type="ECO:0000313" key="10">
    <source>
        <dbReference type="EMBL" id="CAF1234695.1"/>
    </source>
</evidence>
<evidence type="ECO:0000256" key="5">
    <source>
        <dbReference type="ARBA" id="ARBA00023242"/>
    </source>
</evidence>
<feature type="region of interest" description="Disordered" evidence="7">
    <location>
        <begin position="1"/>
        <end position="45"/>
    </location>
</feature>
<dbReference type="InterPro" id="IPR035979">
    <property type="entry name" value="RBD_domain_sf"/>
</dbReference>
<dbReference type="InterPro" id="IPR000504">
    <property type="entry name" value="RRM_dom"/>
</dbReference>
<dbReference type="Proteomes" id="UP000663891">
    <property type="component" value="Unassembled WGS sequence"/>
</dbReference>
<dbReference type="Pfam" id="PF00076">
    <property type="entry name" value="RRM_1"/>
    <property type="match status" value="2"/>
</dbReference>
<evidence type="ECO:0000259" key="9">
    <source>
        <dbReference type="PROSITE" id="PS50917"/>
    </source>
</evidence>
<accession>A0A814YX46</accession>
<proteinExistence type="inferred from homology"/>
<reference evidence="10" key="1">
    <citation type="submission" date="2021-02" db="EMBL/GenBank/DDBJ databases">
        <authorList>
            <person name="Nowell W R."/>
        </authorList>
    </citation>
    <scope>NUCLEOTIDE SEQUENCE</scope>
</reference>
<dbReference type="SUPFAM" id="SSF54928">
    <property type="entry name" value="RNA-binding domain, RBD"/>
    <property type="match status" value="2"/>
</dbReference>
<dbReference type="CDD" id="cd00590">
    <property type="entry name" value="RRM_SF"/>
    <property type="match status" value="1"/>
</dbReference>
<feature type="compositionally biased region" description="Basic residues" evidence="7">
    <location>
        <begin position="174"/>
        <end position="189"/>
    </location>
</feature>
<dbReference type="SMART" id="SM00360">
    <property type="entry name" value="RRM"/>
    <property type="match status" value="3"/>
</dbReference>
<evidence type="ECO:0000313" key="11">
    <source>
        <dbReference type="Proteomes" id="UP000663891"/>
    </source>
</evidence>
<feature type="domain" description="RRM" evidence="8">
    <location>
        <begin position="350"/>
        <end position="424"/>
    </location>
</feature>
<dbReference type="OrthoDB" id="10050565at2759"/>
<name>A0A814YX46_9BILA</name>
<feature type="compositionally biased region" description="Low complexity" evidence="7">
    <location>
        <begin position="648"/>
        <end position="661"/>
    </location>
</feature>
<keyword evidence="4 6" id="KW-0694">RNA-binding</keyword>
<dbReference type="InterPro" id="IPR012921">
    <property type="entry name" value="SPOC_C"/>
</dbReference>
<evidence type="ECO:0000256" key="1">
    <source>
        <dbReference type="ARBA" id="ARBA00004123"/>
    </source>
</evidence>
<dbReference type="InterPro" id="IPR012677">
    <property type="entry name" value="Nucleotide-bd_a/b_plait_sf"/>
</dbReference>
<feature type="domain" description="SPOC" evidence="9">
    <location>
        <begin position="566"/>
        <end position="817"/>
    </location>
</feature>
<dbReference type="InterPro" id="IPR016194">
    <property type="entry name" value="SPOC-like_C_dom_sf"/>
</dbReference>
<dbReference type="InterPro" id="IPR010912">
    <property type="entry name" value="SPOC_met"/>
</dbReference>
<dbReference type="Gene3D" id="3.30.70.330">
    <property type="match status" value="3"/>
</dbReference>